<dbReference type="InterPro" id="IPR003718">
    <property type="entry name" value="OsmC/Ohr_fam"/>
</dbReference>
<dbReference type="SUPFAM" id="SSF82784">
    <property type="entry name" value="OsmC-like"/>
    <property type="match status" value="1"/>
</dbReference>
<evidence type="ECO:0000313" key="2">
    <source>
        <dbReference type="EMBL" id="RKL67391.1"/>
    </source>
</evidence>
<dbReference type="PANTHER" id="PTHR33797:SF2">
    <property type="entry name" value="ORGANIC HYDROPEROXIDE RESISTANCE PROTEIN-LIKE"/>
    <property type="match status" value="1"/>
</dbReference>
<evidence type="ECO:0000313" key="3">
    <source>
        <dbReference type="Proteomes" id="UP000281498"/>
    </source>
</evidence>
<dbReference type="Gene3D" id="3.30.300.20">
    <property type="match status" value="1"/>
</dbReference>
<dbReference type="PANTHER" id="PTHR33797">
    <property type="entry name" value="ORGANIC HYDROPEROXIDE RESISTANCE PROTEIN-LIKE"/>
    <property type="match status" value="1"/>
</dbReference>
<dbReference type="OrthoDB" id="9797508at2"/>
<dbReference type="GO" id="GO:0006979">
    <property type="term" value="P:response to oxidative stress"/>
    <property type="evidence" value="ECO:0007669"/>
    <property type="project" value="InterPro"/>
</dbReference>
<dbReference type="AlphaFoldDB" id="A0A3A9KAC0"/>
<dbReference type="InterPro" id="IPR015946">
    <property type="entry name" value="KH_dom-like_a/b"/>
</dbReference>
<comment type="similarity">
    <text evidence="1">Belongs to the OsmC/Ohr family.</text>
</comment>
<gene>
    <name evidence="2" type="ORF">CR203_08490</name>
</gene>
<dbReference type="Pfam" id="PF02566">
    <property type="entry name" value="OsmC"/>
    <property type="match status" value="1"/>
</dbReference>
<keyword evidence="3" id="KW-1185">Reference proteome</keyword>
<reference evidence="2 3" key="1">
    <citation type="submission" date="2017-10" db="EMBL/GenBank/DDBJ databases">
        <title>Bacillus sp. nov., a halophilic bacterium isolated from a Keqin Lake.</title>
        <authorList>
            <person name="Wang H."/>
        </authorList>
    </citation>
    <scope>NUCLEOTIDE SEQUENCE [LARGE SCALE GENOMIC DNA]</scope>
    <source>
        <strain evidence="2 3">KCTC 13187</strain>
    </source>
</reference>
<organism evidence="2 3">
    <name type="scientific">Salipaludibacillus neizhouensis</name>
    <dbReference type="NCBI Taxonomy" id="885475"/>
    <lineage>
        <taxon>Bacteria</taxon>
        <taxon>Bacillati</taxon>
        <taxon>Bacillota</taxon>
        <taxon>Bacilli</taxon>
        <taxon>Bacillales</taxon>
        <taxon>Bacillaceae</taxon>
    </lineage>
</organism>
<dbReference type="RefSeq" id="WP_110935445.1">
    <property type="nucleotide sequence ID" value="NZ_KZ614146.1"/>
</dbReference>
<sequence length="139" mass="15296">MRTLYETTIINTGGREGIVYSEDQEFQLEVAKPKALGGKVTTATNPEQLFAAGYGACFNSALESLLEGDKIEIEKSEVRTTVSLVRDTDNGGLKLVVKLEVSIDGIDEDQKHQYVEKAHHHCPYSKAVKDSIDVEIVVI</sequence>
<dbReference type="EMBL" id="PDOE01000003">
    <property type="protein sequence ID" value="RKL67391.1"/>
    <property type="molecule type" value="Genomic_DNA"/>
</dbReference>
<dbReference type="InterPro" id="IPR019953">
    <property type="entry name" value="OHR"/>
</dbReference>
<dbReference type="NCBIfam" id="TIGR03561">
    <property type="entry name" value="organ_hyd_perox"/>
    <property type="match status" value="1"/>
</dbReference>
<proteinExistence type="inferred from homology"/>
<accession>A0A3A9KAC0</accession>
<evidence type="ECO:0000256" key="1">
    <source>
        <dbReference type="ARBA" id="ARBA00007378"/>
    </source>
</evidence>
<dbReference type="InterPro" id="IPR036102">
    <property type="entry name" value="OsmC/Ohrsf"/>
</dbReference>
<dbReference type="Proteomes" id="UP000281498">
    <property type="component" value="Unassembled WGS sequence"/>
</dbReference>
<name>A0A3A9KAC0_9BACI</name>
<comment type="caution">
    <text evidence="2">The sequence shown here is derived from an EMBL/GenBank/DDBJ whole genome shotgun (WGS) entry which is preliminary data.</text>
</comment>
<protein>
    <submittedName>
        <fullName evidence="2">Osmotically inducible protein C</fullName>
    </submittedName>
</protein>
<dbReference type="Gene3D" id="2.20.25.10">
    <property type="match status" value="1"/>
</dbReference>